<organism evidence="1 2">
    <name type="scientific">Candidatus Curtissbacteria bacterium GW2011_GWA1_40_16</name>
    <dbReference type="NCBI Taxonomy" id="1618405"/>
    <lineage>
        <taxon>Bacteria</taxon>
        <taxon>Candidatus Curtissiibacteriota</taxon>
    </lineage>
</organism>
<reference evidence="1 2" key="1">
    <citation type="journal article" date="2015" name="Nature">
        <title>rRNA introns, odd ribosomes, and small enigmatic genomes across a large radiation of phyla.</title>
        <authorList>
            <person name="Brown C.T."/>
            <person name="Hug L.A."/>
            <person name="Thomas B.C."/>
            <person name="Sharon I."/>
            <person name="Castelle C.J."/>
            <person name="Singh A."/>
            <person name="Wilkins M.J."/>
            <person name="Williams K.H."/>
            <person name="Banfield J.F."/>
        </authorList>
    </citation>
    <scope>NUCLEOTIDE SEQUENCE [LARGE SCALE GENOMIC DNA]</scope>
</reference>
<dbReference type="EMBL" id="LBYI01000002">
    <property type="protein sequence ID" value="KKR51156.1"/>
    <property type="molecule type" value="Genomic_DNA"/>
</dbReference>
<dbReference type="Proteomes" id="UP000034531">
    <property type="component" value="Unassembled WGS sequence"/>
</dbReference>
<dbReference type="InterPro" id="IPR025984">
    <property type="entry name" value="DCTPP"/>
</dbReference>
<dbReference type="AlphaFoldDB" id="A0A0G0RMR4"/>
<dbReference type="Gene3D" id="1.10.287.1080">
    <property type="entry name" value="MazG-like"/>
    <property type="match status" value="1"/>
</dbReference>
<dbReference type="Pfam" id="PF12643">
    <property type="entry name" value="MazG-like"/>
    <property type="match status" value="1"/>
</dbReference>
<comment type="caution">
    <text evidence="1">The sequence shown here is derived from an EMBL/GenBank/DDBJ whole genome shotgun (WGS) entry which is preliminary data.</text>
</comment>
<evidence type="ECO:0000313" key="2">
    <source>
        <dbReference type="Proteomes" id="UP000034531"/>
    </source>
</evidence>
<keyword evidence="1" id="KW-0378">Hydrolase</keyword>
<proteinExistence type="predicted"/>
<dbReference type="GO" id="GO:0009143">
    <property type="term" value="P:nucleoside triphosphate catabolic process"/>
    <property type="evidence" value="ECO:0007669"/>
    <property type="project" value="InterPro"/>
</dbReference>
<dbReference type="SUPFAM" id="SSF101386">
    <property type="entry name" value="all-alpha NTP pyrophosphatases"/>
    <property type="match status" value="1"/>
</dbReference>
<gene>
    <name evidence="1" type="ORF">UT84_C0002G0017</name>
</gene>
<protein>
    <submittedName>
        <fullName evidence="1">Nucleotide pyrophosphohydrolase</fullName>
    </submittedName>
</protein>
<dbReference type="PANTHER" id="PTHR46523:SF1">
    <property type="entry name" value="DCTP PYROPHOSPHATASE 1"/>
    <property type="match status" value="1"/>
</dbReference>
<dbReference type="PIRSF" id="PIRSF029826">
    <property type="entry name" value="UCP029826_pph"/>
    <property type="match status" value="1"/>
</dbReference>
<name>A0A0G0RMR4_9BACT</name>
<dbReference type="PANTHER" id="PTHR46523">
    <property type="entry name" value="DCTP PYROPHOSPHATASE 1"/>
    <property type="match status" value="1"/>
</dbReference>
<accession>A0A0G0RMR4</accession>
<sequence length="94" mass="11333">MRDFRDERGWKKYHRPKDLAISLTLETAEFLDHFKWKTDSEMRAYLKSAKGKEVAEELSDVLHNVLLIAEEFEIDLEREFEAKMKKNEKKYPIK</sequence>
<dbReference type="GO" id="GO:0047429">
    <property type="term" value="F:nucleoside triphosphate diphosphatase activity"/>
    <property type="evidence" value="ECO:0007669"/>
    <property type="project" value="InterPro"/>
</dbReference>
<dbReference type="CDD" id="cd11537">
    <property type="entry name" value="NTP-PPase_RS21-C6_like"/>
    <property type="match status" value="1"/>
</dbReference>
<evidence type="ECO:0000313" key="1">
    <source>
        <dbReference type="EMBL" id="KKR51156.1"/>
    </source>
</evidence>
<dbReference type="InterPro" id="IPR052555">
    <property type="entry name" value="dCTP_Pyrophosphatase"/>
</dbReference>